<dbReference type="Proteomes" id="UP000504638">
    <property type="component" value="Unplaced"/>
</dbReference>
<keyword evidence="1" id="KW-0723">Serine/threonine-protein kinase</keyword>
<keyword evidence="5 6" id="KW-0067">ATP-binding</keyword>
<dbReference type="PROSITE" id="PS00107">
    <property type="entry name" value="PROTEIN_KINASE_ATP"/>
    <property type="match status" value="1"/>
</dbReference>
<gene>
    <name evidence="9 11" type="ORF">P152DRAFT_472783</name>
</gene>
<dbReference type="OrthoDB" id="20524at2759"/>
<dbReference type="GO" id="GO:0004712">
    <property type="term" value="F:protein serine/threonine/tyrosine kinase activity"/>
    <property type="evidence" value="ECO:0007669"/>
    <property type="project" value="TreeGrafter"/>
</dbReference>
<evidence type="ECO:0000256" key="6">
    <source>
        <dbReference type="PROSITE-ProRule" id="PRU10141"/>
    </source>
</evidence>
<feature type="domain" description="Protein kinase" evidence="8">
    <location>
        <begin position="239"/>
        <end position="533"/>
    </location>
</feature>
<dbReference type="PANTHER" id="PTHR22974">
    <property type="entry name" value="MIXED LINEAGE PROTEIN KINASE"/>
    <property type="match status" value="1"/>
</dbReference>
<feature type="region of interest" description="Disordered" evidence="7">
    <location>
        <begin position="1"/>
        <end position="168"/>
    </location>
</feature>
<dbReference type="SUPFAM" id="SSF56112">
    <property type="entry name" value="Protein kinase-like (PK-like)"/>
    <property type="match status" value="1"/>
</dbReference>
<keyword evidence="2" id="KW-0808">Transferase</keyword>
<reference evidence="9 11" key="1">
    <citation type="submission" date="2020-01" db="EMBL/GenBank/DDBJ databases">
        <authorList>
            <consortium name="DOE Joint Genome Institute"/>
            <person name="Haridas S."/>
            <person name="Albert R."/>
            <person name="Binder M."/>
            <person name="Bloem J."/>
            <person name="Labutti K."/>
            <person name="Salamov A."/>
            <person name="Andreopoulos B."/>
            <person name="Baker S.E."/>
            <person name="Barry K."/>
            <person name="Bills G."/>
            <person name="Bluhm B.H."/>
            <person name="Cannon C."/>
            <person name="Castanera R."/>
            <person name="Culley D.E."/>
            <person name="Daum C."/>
            <person name="Ezra D."/>
            <person name="Gonzalez J.B."/>
            <person name="Henrissat B."/>
            <person name="Kuo A."/>
            <person name="Liang C."/>
            <person name="Lipzen A."/>
            <person name="Lutzoni F."/>
            <person name="Magnuson J."/>
            <person name="Mondo S."/>
            <person name="Nolan M."/>
            <person name="Ohm R."/>
            <person name="Pangilinan J."/>
            <person name="Park H.-J."/>
            <person name="Ramirez L."/>
            <person name="Alfaro M."/>
            <person name="Sun H."/>
            <person name="Tritt A."/>
            <person name="Yoshinaga Y."/>
            <person name="Zwiers L.-H."/>
            <person name="Turgeon B.G."/>
            <person name="Goodwin S.B."/>
            <person name="Spatafora J.W."/>
            <person name="Crous P.W."/>
            <person name="Grigoriev I.V."/>
        </authorList>
    </citation>
    <scope>NUCLEOTIDE SEQUENCE</scope>
    <source>
        <strain evidence="9 11">CBS 781.70</strain>
    </source>
</reference>
<dbReference type="InterPro" id="IPR017441">
    <property type="entry name" value="Protein_kinase_ATP_BS"/>
</dbReference>
<keyword evidence="10" id="KW-1185">Reference proteome</keyword>
<dbReference type="GO" id="GO:0005524">
    <property type="term" value="F:ATP binding"/>
    <property type="evidence" value="ECO:0007669"/>
    <property type="project" value="UniProtKB-UniRule"/>
</dbReference>
<dbReference type="GO" id="GO:0005634">
    <property type="term" value="C:nucleus"/>
    <property type="evidence" value="ECO:0007669"/>
    <property type="project" value="TreeGrafter"/>
</dbReference>
<reference evidence="11" key="3">
    <citation type="submission" date="2025-04" db="UniProtKB">
        <authorList>
            <consortium name="RefSeq"/>
        </authorList>
    </citation>
    <scope>IDENTIFICATION</scope>
    <source>
        <strain evidence="11">CBS 781.70</strain>
    </source>
</reference>
<reference evidence="11" key="2">
    <citation type="submission" date="2020-04" db="EMBL/GenBank/DDBJ databases">
        <authorList>
            <consortium name="NCBI Genome Project"/>
        </authorList>
    </citation>
    <scope>NUCLEOTIDE SEQUENCE</scope>
    <source>
        <strain evidence="11">CBS 781.70</strain>
    </source>
</reference>
<dbReference type="Gene3D" id="3.30.200.20">
    <property type="entry name" value="Phosphorylase Kinase, domain 1"/>
    <property type="match status" value="1"/>
</dbReference>
<evidence type="ECO:0000256" key="4">
    <source>
        <dbReference type="ARBA" id="ARBA00022777"/>
    </source>
</evidence>
<feature type="binding site" evidence="6">
    <location>
        <position position="267"/>
    </location>
    <ligand>
        <name>ATP</name>
        <dbReference type="ChEBI" id="CHEBI:30616"/>
    </ligand>
</feature>
<feature type="compositionally biased region" description="Polar residues" evidence="7">
    <location>
        <begin position="146"/>
        <end position="162"/>
    </location>
</feature>
<evidence type="ECO:0000313" key="11">
    <source>
        <dbReference type="RefSeq" id="XP_033535640.1"/>
    </source>
</evidence>
<protein>
    <submittedName>
        <fullName evidence="9 11">Kinase-like protein</fullName>
    </submittedName>
</protein>
<evidence type="ECO:0000313" key="10">
    <source>
        <dbReference type="Proteomes" id="UP000504638"/>
    </source>
</evidence>
<keyword evidence="4 9" id="KW-0418">Kinase</keyword>
<evidence type="ECO:0000256" key="5">
    <source>
        <dbReference type="ARBA" id="ARBA00022840"/>
    </source>
</evidence>
<organism evidence="9">
    <name type="scientific">Eremomyces bilateralis CBS 781.70</name>
    <dbReference type="NCBI Taxonomy" id="1392243"/>
    <lineage>
        <taxon>Eukaryota</taxon>
        <taxon>Fungi</taxon>
        <taxon>Dikarya</taxon>
        <taxon>Ascomycota</taxon>
        <taxon>Pezizomycotina</taxon>
        <taxon>Dothideomycetes</taxon>
        <taxon>Dothideomycetes incertae sedis</taxon>
        <taxon>Eremomycetales</taxon>
        <taxon>Eremomycetaceae</taxon>
        <taxon>Eremomyces</taxon>
    </lineage>
</organism>
<dbReference type="GO" id="GO:0000776">
    <property type="term" value="C:kinetochore"/>
    <property type="evidence" value="ECO:0007669"/>
    <property type="project" value="TreeGrafter"/>
</dbReference>
<name>A0A6G1G825_9PEZI</name>
<dbReference type="PANTHER" id="PTHR22974:SF21">
    <property type="entry name" value="DUAL SPECIFICITY PROTEIN KINASE TTK"/>
    <property type="match status" value="1"/>
</dbReference>
<proteinExistence type="predicted"/>
<dbReference type="Gene3D" id="1.10.510.10">
    <property type="entry name" value="Transferase(Phosphotransferase) domain 1"/>
    <property type="match status" value="1"/>
</dbReference>
<evidence type="ECO:0000256" key="1">
    <source>
        <dbReference type="ARBA" id="ARBA00022527"/>
    </source>
</evidence>
<evidence type="ECO:0000313" key="9">
    <source>
        <dbReference type="EMBL" id="KAF1814009.1"/>
    </source>
</evidence>
<dbReference type="InterPro" id="IPR027084">
    <property type="entry name" value="Mps1_cat"/>
</dbReference>
<dbReference type="GO" id="GO:0098813">
    <property type="term" value="P:nuclear chromosome segregation"/>
    <property type="evidence" value="ECO:0007669"/>
    <property type="project" value="UniProtKB-ARBA"/>
</dbReference>
<dbReference type="InterPro" id="IPR008271">
    <property type="entry name" value="Ser/Thr_kinase_AS"/>
</dbReference>
<dbReference type="SMART" id="SM00220">
    <property type="entry name" value="S_TKc"/>
    <property type="match status" value="1"/>
</dbReference>
<accession>A0A6G1G825</accession>
<dbReference type="Pfam" id="PF00069">
    <property type="entry name" value="Pkinase"/>
    <property type="match status" value="1"/>
</dbReference>
<dbReference type="GO" id="GO:0007094">
    <property type="term" value="P:mitotic spindle assembly checkpoint signaling"/>
    <property type="evidence" value="ECO:0007669"/>
    <property type="project" value="TreeGrafter"/>
</dbReference>
<dbReference type="AlphaFoldDB" id="A0A6G1G825"/>
<dbReference type="GO" id="GO:0033316">
    <property type="term" value="P:meiotic spindle assembly checkpoint signaling"/>
    <property type="evidence" value="ECO:0007669"/>
    <property type="project" value="TreeGrafter"/>
</dbReference>
<evidence type="ECO:0000256" key="3">
    <source>
        <dbReference type="ARBA" id="ARBA00022741"/>
    </source>
</evidence>
<dbReference type="GO" id="GO:0004674">
    <property type="term" value="F:protein serine/threonine kinase activity"/>
    <property type="evidence" value="ECO:0007669"/>
    <property type="project" value="UniProtKB-KW"/>
</dbReference>
<keyword evidence="3 6" id="KW-0547">Nucleotide-binding</keyword>
<dbReference type="PROSITE" id="PS00108">
    <property type="entry name" value="PROTEIN_KINASE_ST"/>
    <property type="match status" value="1"/>
</dbReference>
<evidence type="ECO:0000256" key="2">
    <source>
        <dbReference type="ARBA" id="ARBA00022679"/>
    </source>
</evidence>
<feature type="compositionally biased region" description="Basic and acidic residues" evidence="7">
    <location>
        <begin position="77"/>
        <end position="87"/>
    </location>
</feature>
<feature type="compositionally biased region" description="Polar residues" evidence="7">
    <location>
        <begin position="102"/>
        <end position="116"/>
    </location>
</feature>
<dbReference type="GO" id="GO:0034501">
    <property type="term" value="P:protein localization to kinetochore"/>
    <property type="evidence" value="ECO:0007669"/>
    <property type="project" value="TreeGrafter"/>
</dbReference>
<dbReference type="InterPro" id="IPR011009">
    <property type="entry name" value="Kinase-like_dom_sf"/>
</dbReference>
<dbReference type="RefSeq" id="XP_033535640.1">
    <property type="nucleotide sequence ID" value="XM_033681178.1"/>
</dbReference>
<evidence type="ECO:0000256" key="7">
    <source>
        <dbReference type="SAM" id="MobiDB-lite"/>
    </source>
</evidence>
<dbReference type="GeneID" id="54421748"/>
<dbReference type="FunFam" id="3.30.200.20:FF:000131">
    <property type="entry name" value="Dual specificity protein kinase TTK"/>
    <property type="match status" value="1"/>
</dbReference>
<evidence type="ECO:0000259" key="8">
    <source>
        <dbReference type="PROSITE" id="PS50011"/>
    </source>
</evidence>
<dbReference type="CDD" id="cd14131">
    <property type="entry name" value="PKc_Mps1"/>
    <property type="match status" value="1"/>
</dbReference>
<sequence>MDAASPTPLPSYANGRLSRQPSMSMRHFPRRDSPLSLGQTQGFPSKAPAVQNISAGDSSDDDAPAPPIELNPITRALLERQFGESPHKRASKPTVLRISRDGSATNTPAKTDSITPAPSLRVKRVGMQGAPMRRNKRTPQSEDDPIQTTVQDQENLITSSVVKSAGKEGHIGVESHRRIPIHRDERPAPLAAVSANTPRRPAPPPPQPKMSVIESAAAAPAATKSKKKKGHFTVNGKAYSQLGKLGRGGSSDVYRVQAESGKQFALKRVKLEEADESAIVGYKGEIELLRKLAGVDRVVRLYDWQVDEDRQLLYVLMEPGDMDLSKILRTKFDPPRSEKLDNSPEVKLDIPFTRFYWNEMLECVASVHAHDIVHSDLKPANFLLVYGQLKLIDFGIANAIDIENTVNVHRDNHVGTPNYMSPESLQDSNAGLKDDAARMGKLMKLGKPSDVWSLGCILYQLTYGRPPFAHIPNPINRVLAIINPAITIDYRDVGIGGVRVPPELRRVLKKCLNRNPSERPTVLELLDEADPFLHPENAADLRISQDLLAQMIQRVADRFRDPNKAPPTDEDIRSYPAIFYERIRGWQQDQ</sequence>
<dbReference type="InterPro" id="IPR000719">
    <property type="entry name" value="Prot_kinase_dom"/>
</dbReference>
<dbReference type="EMBL" id="ML975154">
    <property type="protein sequence ID" value="KAF1814009.1"/>
    <property type="molecule type" value="Genomic_DNA"/>
</dbReference>
<dbReference type="PROSITE" id="PS50011">
    <property type="entry name" value="PROTEIN_KINASE_DOM"/>
    <property type="match status" value="1"/>
</dbReference>